<evidence type="ECO:0008006" key="3">
    <source>
        <dbReference type="Google" id="ProtNLM"/>
    </source>
</evidence>
<reference evidence="1 2" key="1">
    <citation type="journal article" date="2022" name="Int. J. Syst. Evol. Microbiol.">
        <title>Pseudomonas aegrilactucae sp. nov. and Pseudomonas morbosilactucae sp. nov., pathogens causing bacterial rot of lettuce in Japan.</title>
        <authorList>
            <person name="Sawada H."/>
            <person name="Fujikawa T."/>
            <person name="Satou M."/>
        </authorList>
    </citation>
    <scope>NUCLEOTIDE SEQUENCE [LARGE SCALE GENOMIC DNA]</scope>
    <source>
        <strain evidence="1 2">MAFF 302030</strain>
    </source>
</reference>
<gene>
    <name evidence="1" type="ORF">M1B34_31585</name>
</gene>
<dbReference type="EMBL" id="JALQCW010000108">
    <property type="protein sequence ID" value="MCK9802080.1"/>
    <property type="molecule type" value="Genomic_DNA"/>
</dbReference>
<organism evidence="1 2">
    <name type="scientific">Pseudomonas morbosilactucae</name>
    <dbReference type="NCBI Taxonomy" id="2938197"/>
    <lineage>
        <taxon>Bacteria</taxon>
        <taxon>Pseudomonadati</taxon>
        <taxon>Pseudomonadota</taxon>
        <taxon>Gammaproteobacteria</taxon>
        <taxon>Pseudomonadales</taxon>
        <taxon>Pseudomonadaceae</taxon>
        <taxon>Pseudomonas</taxon>
    </lineage>
</organism>
<dbReference type="Proteomes" id="UP001155059">
    <property type="component" value="Unassembled WGS sequence"/>
</dbReference>
<dbReference type="AlphaFoldDB" id="A0A9X1Z1K3"/>
<accession>A0A9X1Z1K3</accession>
<reference evidence="1 2" key="2">
    <citation type="journal article" date="2023" name="Plant Pathol.">
        <title>Dismantling and reorganizing Pseudomonas marginalis sensu#lato.</title>
        <authorList>
            <person name="Sawada H."/>
            <person name="Fujikawa T."/>
            <person name="Satou M."/>
        </authorList>
    </citation>
    <scope>NUCLEOTIDE SEQUENCE [LARGE SCALE GENOMIC DNA]</scope>
    <source>
        <strain evidence="1 2">MAFF 302030</strain>
    </source>
</reference>
<evidence type="ECO:0000313" key="1">
    <source>
        <dbReference type="EMBL" id="MCK9802080.1"/>
    </source>
</evidence>
<protein>
    <recommendedName>
        <fullName evidence="3">Tail fiber protein</fullName>
    </recommendedName>
</protein>
<evidence type="ECO:0000313" key="2">
    <source>
        <dbReference type="Proteomes" id="UP001155059"/>
    </source>
</evidence>
<comment type="caution">
    <text evidence="1">The sequence shown here is derived from an EMBL/GenBank/DDBJ whole genome shotgun (WGS) entry which is preliminary data.</text>
</comment>
<name>A0A9X1Z1K3_9PSED</name>
<sequence>MNNPSVGYPLGSFKNRTAPAAKDGSYLEQDWANDKEGFFQSLLSAAGLDANGDVDRVGASQFFNALLNLQQGQAGVAFQTGGTSTALTLAPTPEISGYSESQRFSVKFSVASGLNPTLNVSAKGAKSLKQYDSTGAKVAAIFSSGQVSDVVYDGVDFVVLDPLPPQASNLVGIQGNSKNLLGVISGTNTIASYSMDEVVVKSAAGNYKTLLSVSISPSISSSGANGLDAGVSSISTWYSVWVIWNGATVSGLFSLSDTAPSMPAGYTHKARVGWVRTDATASKFLLGGTQVDSRFQYKVSSGTNVPTLPIMAQGSAGSTSTPTWSPVSVAGFVPTTAKRIIGVFCGGGGSGTQLIVAPNNSYGGYQSTTNPPPVLENGSQGSGISEMILENSNIYYASNSGSNAMIACFGWEDSL</sequence>
<dbReference type="RefSeq" id="WP_268267184.1">
    <property type="nucleotide sequence ID" value="NZ_JALQCW010000108.1"/>
</dbReference>
<proteinExistence type="predicted"/>